<dbReference type="Gene3D" id="3.30.360.10">
    <property type="entry name" value="Dihydrodipicolinate Reductase, domain 2"/>
    <property type="match status" value="1"/>
</dbReference>
<evidence type="ECO:0000256" key="1">
    <source>
        <dbReference type="ARBA" id="ARBA00010928"/>
    </source>
</evidence>
<dbReference type="Proteomes" id="UP000008221">
    <property type="component" value="Chromosome"/>
</dbReference>
<sequence length="338" mass="36944">MTTKWGILGTGWIAEKFAADVALLPDAQVVAVGSRTLHRAQEFAERFGIPHRHESYQALVADADVDAVYVATPHPLHATNALLAIEAGKAVLVEKPFTVDADQARRVVDAARRRGVFVMEAMWTRFLPHMVKIRELVTAGRLGEIRSVTADHGQWFPRDPRHRLFAPELGGGALLDLGVYVVSLASHLFGPPDEVIATSAPAFTGVDAQTAVILRYSGGRMAVLFTTVETRTATWASINGVDARIEIRGPFYAPVSFRLVTRDGDVEEFDLPHVGHGLYYEAAEVGRCLRAGLTESPLMPLTETIQIMEVLDEVRRQIGLRYPWESAGREAVDAAAGS</sequence>
<reference evidence="5 6" key="1">
    <citation type="journal article" date="2009" name="Genome Res.">
        <title>Complete genome of the cellulolytic thermophile Acidothermus cellulolyticus 11B provides insights into its ecophysiological and evolutionary adaptations.</title>
        <authorList>
            <person name="Barabote R.D."/>
            <person name="Xie G."/>
            <person name="Leu D.H."/>
            <person name="Normand P."/>
            <person name="Necsulea A."/>
            <person name="Daubin V."/>
            <person name="Medigue C."/>
            <person name="Adney W.S."/>
            <person name="Xu X.C."/>
            <person name="Lapidus A."/>
            <person name="Parales R.E."/>
            <person name="Detter C."/>
            <person name="Pujic P."/>
            <person name="Bruce D."/>
            <person name="Lavire C."/>
            <person name="Challacombe J.F."/>
            <person name="Brettin T.S."/>
            <person name="Berry A.M."/>
        </authorList>
    </citation>
    <scope>NUCLEOTIDE SEQUENCE [LARGE SCALE GENOMIC DNA]</scope>
    <source>
        <strain evidence="6">ATCC 43068 / DSM 8971 / 11B</strain>
    </source>
</reference>
<name>A0LRT3_ACIC1</name>
<dbReference type="RefSeq" id="WP_011719206.1">
    <property type="nucleotide sequence ID" value="NC_008578.1"/>
</dbReference>
<dbReference type="InterPro" id="IPR050984">
    <property type="entry name" value="Gfo/Idh/MocA_domain"/>
</dbReference>
<dbReference type="InParanoid" id="A0LRT3"/>
<feature type="domain" description="GFO/IDH/MocA-like oxidoreductase" evidence="4">
    <location>
        <begin position="131"/>
        <end position="247"/>
    </location>
</feature>
<accession>A0LRT3</accession>
<dbReference type="eggNOG" id="COG0673">
    <property type="taxonomic scope" value="Bacteria"/>
</dbReference>
<proteinExistence type="inferred from homology"/>
<evidence type="ECO:0000259" key="4">
    <source>
        <dbReference type="Pfam" id="PF22725"/>
    </source>
</evidence>
<dbReference type="AlphaFoldDB" id="A0LRT3"/>
<keyword evidence="2" id="KW-0560">Oxidoreductase</keyword>
<dbReference type="EMBL" id="CP000481">
    <property type="protein sequence ID" value="ABK52143.1"/>
    <property type="molecule type" value="Genomic_DNA"/>
</dbReference>
<dbReference type="KEGG" id="ace:Acel_0369"/>
<evidence type="ECO:0000259" key="3">
    <source>
        <dbReference type="Pfam" id="PF01408"/>
    </source>
</evidence>
<dbReference type="PANTHER" id="PTHR22604:SF105">
    <property type="entry name" value="TRANS-1,2-DIHYDROBENZENE-1,2-DIOL DEHYDROGENASE"/>
    <property type="match status" value="1"/>
</dbReference>
<dbReference type="Pfam" id="PF01408">
    <property type="entry name" value="GFO_IDH_MocA"/>
    <property type="match status" value="1"/>
</dbReference>
<dbReference type="HOGENOM" id="CLU_023194_7_2_11"/>
<dbReference type="Pfam" id="PF22725">
    <property type="entry name" value="GFO_IDH_MocA_C3"/>
    <property type="match status" value="1"/>
</dbReference>
<dbReference type="PANTHER" id="PTHR22604">
    <property type="entry name" value="OXIDOREDUCTASES"/>
    <property type="match status" value="1"/>
</dbReference>
<dbReference type="GO" id="GO:0016491">
    <property type="term" value="F:oxidoreductase activity"/>
    <property type="evidence" value="ECO:0007669"/>
    <property type="project" value="UniProtKB-KW"/>
</dbReference>
<dbReference type="InterPro" id="IPR055170">
    <property type="entry name" value="GFO_IDH_MocA-like_dom"/>
</dbReference>
<gene>
    <name evidence="5" type="ordered locus">Acel_0369</name>
</gene>
<dbReference type="Gene3D" id="3.40.50.720">
    <property type="entry name" value="NAD(P)-binding Rossmann-like Domain"/>
    <property type="match status" value="1"/>
</dbReference>
<dbReference type="InterPro" id="IPR036291">
    <property type="entry name" value="NAD(P)-bd_dom_sf"/>
</dbReference>
<dbReference type="GO" id="GO:0000166">
    <property type="term" value="F:nucleotide binding"/>
    <property type="evidence" value="ECO:0007669"/>
    <property type="project" value="InterPro"/>
</dbReference>
<protein>
    <submittedName>
        <fullName evidence="5">Oxidoreductase domain protein</fullName>
    </submittedName>
</protein>
<evidence type="ECO:0000313" key="5">
    <source>
        <dbReference type="EMBL" id="ABK52143.1"/>
    </source>
</evidence>
<evidence type="ECO:0000313" key="6">
    <source>
        <dbReference type="Proteomes" id="UP000008221"/>
    </source>
</evidence>
<dbReference type="SUPFAM" id="SSF55347">
    <property type="entry name" value="Glyceraldehyde-3-phosphate dehydrogenase-like, C-terminal domain"/>
    <property type="match status" value="1"/>
</dbReference>
<dbReference type="OrthoDB" id="9815825at2"/>
<dbReference type="SUPFAM" id="SSF51735">
    <property type="entry name" value="NAD(P)-binding Rossmann-fold domains"/>
    <property type="match status" value="1"/>
</dbReference>
<comment type="similarity">
    <text evidence="1">Belongs to the Gfo/Idh/MocA family.</text>
</comment>
<evidence type="ECO:0000256" key="2">
    <source>
        <dbReference type="ARBA" id="ARBA00023002"/>
    </source>
</evidence>
<organism evidence="5 6">
    <name type="scientific">Acidothermus cellulolyticus (strain ATCC 43068 / DSM 8971 / 11B)</name>
    <dbReference type="NCBI Taxonomy" id="351607"/>
    <lineage>
        <taxon>Bacteria</taxon>
        <taxon>Bacillati</taxon>
        <taxon>Actinomycetota</taxon>
        <taxon>Actinomycetes</taxon>
        <taxon>Acidothermales</taxon>
        <taxon>Acidothermaceae</taxon>
        <taxon>Acidothermus</taxon>
    </lineage>
</organism>
<dbReference type="STRING" id="351607.Acel_0369"/>
<dbReference type="InterPro" id="IPR000683">
    <property type="entry name" value="Gfo/Idh/MocA-like_OxRdtase_N"/>
</dbReference>
<keyword evidence="6" id="KW-1185">Reference proteome</keyword>
<feature type="domain" description="Gfo/Idh/MocA-like oxidoreductase N-terminal" evidence="3">
    <location>
        <begin position="4"/>
        <end position="120"/>
    </location>
</feature>